<evidence type="ECO:0000259" key="2">
    <source>
        <dbReference type="Pfam" id="PF00656"/>
    </source>
</evidence>
<evidence type="ECO:0000313" key="3">
    <source>
        <dbReference type="EMBL" id="MBW4562355.1"/>
    </source>
</evidence>
<dbReference type="InterPro" id="IPR011600">
    <property type="entry name" value="Pept_C14_caspase"/>
</dbReference>
<evidence type="ECO:0000256" key="1">
    <source>
        <dbReference type="SAM" id="MobiDB-lite"/>
    </source>
</evidence>
<organism evidence="3 4">
    <name type="scientific">Mojavia pulchra JT2-VF2</name>
    <dbReference type="NCBI Taxonomy" id="287848"/>
    <lineage>
        <taxon>Bacteria</taxon>
        <taxon>Bacillati</taxon>
        <taxon>Cyanobacteriota</taxon>
        <taxon>Cyanophyceae</taxon>
        <taxon>Nostocales</taxon>
        <taxon>Nostocaceae</taxon>
    </lineage>
</organism>
<feature type="domain" description="Peptidase C14 caspase" evidence="2">
    <location>
        <begin position="3"/>
        <end position="234"/>
    </location>
</feature>
<protein>
    <submittedName>
        <fullName evidence="3">Caspase family protein</fullName>
    </submittedName>
</protein>
<dbReference type="Pfam" id="PF00656">
    <property type="entry name" value="Peptidase_C14"/>
    <property type="match status" value="1"/>
</dbReference>
<evidence type="ECO:0000313" key="4">
    <source>
        <dbReference type="Proteomes" id="UP000715781"/>
    </source>
</evidence>
<dbReference type="PANTHER" id="PTHR22576:SF37">
    <property type="entry name" value="MUCOSA-ASSOCIATED LYMPHOID TISSUE LYMPHOMA TRANSLOCATION PROTEIN 1"/>
    <property type="match status" value="1"/>
</dbReference>
<dbReference type="GO" id="GO:0006508">
    <property type="term" value="P:proteolysis"/>
    <property type="evidence" value="ECO:0007669"/>
    <property type="project" value="InterPro"/>
</dbReference>
<gene>
    <name evidence="3" type="ORF">KME32_14625</name>
</gene>
<dbReference type="GO" id="GO:0004197">
    <property type="term" value="F:cysteine-type endopeptidase activity"/>
    <property type="evidence" value="ECO:0007669"/>
    <property type="project" value="InterPro"/>
</dbReference>
<reference evidence="3" key="1">
    <citation type="submission" date="2021-05" db="EMBL/GenBank/DDBJ databases">
        <authorList>
            <person name="Pietrasiak N."/>
            <person name="Ward R."/>
            <person name="Stajich J.E."/>
            <person name="Kurbessoian T."/>
        </authorList>
    </citation>
    <scope>NUCLEOTIDE SEQUENCE</scope>
    <source>
        <strain evidence="3">JT2-VF2</strain>
    </source>
</reference>
<dbReference type="Proteomes" id="UP000715781">
    <property type="component" value="Unassembled WGS sequence"/>
</dbReference>
<dbReference type="EMBL" id="JAHHHN010000007">
    <property type="protein sequence ID" value="MBW4562355.1"/>
    <property type="molecule type" value="Genomic_DNA"/>
</dbReference>
<name>A0A951UHN7_9NOST</name>
<dbReference type="Gene3D" id="3.40.50.1460">
    <property type="match status" value="1"/>
</dbReference>
<feature type="region of interest" description="Disordered" evidence="1">
    <location>
        <begin position="309"/>
        <end position="349"/>
    </location>
</feature>
<comment type="caution">
    <text evidence="3">The sequence shown here is derived from an EMBL/GenBank/DDBJ whole genome shotgun (WGS) entry which is preliminary data.</text>
</comment>
<dbReference type="SUPFAM" id="SSF52129">
    <property type="entry name" value="Caspase-like"/>
    <property type="match status" value="1"/>
</dbReference>
<accession>A0A951UHN7</accession>
<feature type="compositionally biased region" description="Polar residues" evidence="1">
    <location>
        <begin position="326"/>
        <end position="346"/>
    </location>
</feature>
<dbReference type="InterPro" id="IPR052039">
    <property type="entry name" value="Caspase-related_regulators"/>
</dbReference>
<dbReference type="AlphaFoldDB" id="A0A951UHN7"/>
<reference evidence="3" key="2">
    <citation type="journal article" date="2022" name="Microbiol. Resour. Announc.">
        <title>Metagenome Sequencing to Explore Phylogenomics of Terrestrial Cyanobacteria.</title>
        <authorList>
            <person name="Ward R.D."/>
            <person name="Stajich J.E."/>
            <person name="Johansen J.R."/>
            <person name="Huntemann M."/>
            <person name="Clum A."/>
            <person name="Foster B."/>
            <person name="Foster B."/>
            <person name="Roux S."/>
            <person name="Palaniappan K."/>
            <person name="Varghese N."/>
            <person name="Mukherjee S."/>
            <person name="Reddy T.B.K."/>
            <person name="Daum C."/>
            <person name="Copeland A."/>
            <person name="Chen I.A."/>
            <person name="Ivanova N.N."/>
            <person name="Kyrpides N.C."/>
            <person name="Shapiro N."/>
            <person name="Eloe-Fadrosh E.A."/>
            <person name="Pietrasiak N."/>
        </authorList>
    </citation>
    <scope>NUCLEOTIDE SEQUENCE</scope>
    <source>
        <strain evidence="3">JT2-VF2</strain>
    </source>
</reference>
<feature type="compositionally biased region" description="Low complexity" evidence="1">
    <location>
        <begin position="316"/>
        <end position="325"/>
    </location>
</feature>
<proteinExistence type="predicted"/>
<dbReference type="InterPro" id="IPR029030">
    <property type="entry name" value="Caspase-like_dom_sf"/>
</dbReference>
<sequence length="373" mass="42635">MGRNWAIVVGINHYENLRSLNFAKRDASVMATWFQQEARFEQVFLFTDDSPPIATNPPIPTQPTFGHLRRFLRAQFENTLLKPEDNLWFFFAGHGNRYKDRDYLMFSDSDPGDIEHTAISVDYVTQRLRRSGADNVVLFLDACRDESSRSGLGIGEQRYQGVITFYSCTANQKSWEINELQHGAFTYSLLEALRLQGEANCATVERLAQYLSYQVPAINTRYGQETQNPYWQAEPPYKMYFILLEQTATLRDVEPLKYQASQAENRGDLSLAKQLWVRVLAVSRGDCDAIEAIERIALRQRGNFEPTITTIEPVTSSSGGRSASSKPVTNSSIPSEANQESLLAQQQEEHRQNLARYQQAFSEAERSNFFHRV</sequence>
<dbReference type="PANTHER" id="PTHR22576">
    <property type="entry name" value="MUCOSA ASSOCIATED LYMPHOID TISSUE LYMPHOMA TRANSLOCATION PROTEIN 1/PARACASPASE"/>
    <property type="match status" value="1"/>
</dbReference>